<keyword evidence="1" id="KW-0472">Membrane</keyword>
<keyword evidence="3" id="KW-1185">Reference proteome</keyword>
<dbReference type="EMBL" id="JAIWQS010000004">
    <property type="protein sequence ID" value="KAJ8767111.1"/>
    <property type="molecule type" value="Genomic_DNA"/>
</dbReference>
<evidence type="ECO:0000256" key="1">
    <source>
        <dbReference type="SAM" id="Phobius"/>
    </source>
</evidence>
<keyword evidence="1" id="KW-1133">Transmembrane helix</keyword>
<dbReference type="PANTHER" id="PTHR33640:SF8">
    <property type="entry name" value="TRANSMEMBRANE PROTEIN"/>
    <property type="match status" value="1"/>
</dbReference>
<evidence type="ECO:0000313" key="3">
    <source>
        <dbReference type="Proteomes" id="UP001159364"/>
    </source>
</evidence>
<evidence type="ECO:0000313" key="2">
    <source>
        <dbReference type="EMBL" id="KAJ8767111.1"/>
    </source>
</evidence>
<dbReference type="Proteomes" id="UP001159364">
    <property type="component" value="Linkage Group LG04"/>
</dbReference>
<comment type="caution">
    <text evidence="2">The sequence shown here is derived from an EMBL/GenBank/DDBJ whole genome shotgun (WGS) entry which is preliminary data.</text>
</comment>
<name>A0AAV8TJN5_9ROSI</name>
<accession>A0AAV8TJN5</accession>
<proteinExistence type="predicted"/>
<evidence type="ECO:0008006" key="4">
    <source>
        <dbReference type="Google" id="ProtNLM"/>
    </source>
</evidence>
<reference evidence="2 3" key="1">
    <citation type="submission" date="2021-09" db="EMBL/GenBank/DDBJ databases">
        <title>Genomic insights and catalytic innovation underlie evolution of tropane alkaloids biosynthesis.</title>
        <authorList>
            <person name="Wang Y.-J."/>
            <person name="Tian T."/>
            <person name="Huang J.-P."/>
            <person name="Huang S.-X."/>
        </authorList>
    </citation>
    <scope>NUCLEOTIDE SEQUENCE [LARGE SCALE GENOMIC DNA]</scope>
    <source>
        <strain evidence="2">KIB-2018</strain>
        <tissue evidence="2">Leaf</tissue>
    </source>
</reference>
<keyword evidence="1" id="KW-0812">Transmembrane</keyword>
<organism evidence="2 3">
    <name type="scientific">Erythroxylum novogranatense</name>
    <dbReference type="NCBI Taxonomy" id="1862640"/>
    <lineage>
        <taxon>Eukaryota</taxon>
        <taxon>Viridiplantae</taxon>
        <taxon>Streptophyta</taxon>
        <taxon>Embryophyta</taxon>
        <taxon>Tracheophyta</taxon>
        <taxon>Spermatophyta</taxon>
        <taxon>Magnoliopsida</taxon>
        <taxon>eudicotyledons</taxon>
        <taxon>Gunneridae</taxon>
        <taxon>Pentapetalae</taxon>
        <taxon>rosids</taxon>
        <taxon>fabids</taxon>
        <taxon>Malpighiales</taxon>
        <taxon>Erythroxylaceae</taxon>
        <taxon>Erythroxylum</taxon>
    </lineage>
</organism>
<dbReference type="AlphaFoldDB" id="A0AAV8TJN5"/>
<sequence length="209" mass="24307">MDSFNFCNVTVEKANAMKKHRQLRKIANLFRVVEVCIVLVLFSRFTVQLPVAVKNSGWYFKDLTVILSSPRFVFVIGNVIVVTLFAKSGQFSGKDSKERSSKSDLYEEFVEKSQGRQRYEFSALESTCSAPGIRNYQRSRSENFQRPKSNKPCKELRRAVTETFRRSVDSQVEKSYPEDNMSNEEFRSTVEAFIARQKRLRIHEEKSVF</sequence>
<gene>
    <name evidence="2" type="ORF">K2173_013508</name>
</gene>
<dbReference type="PANTHER" id="PTHR33640">
    <property type="entry name" value="TRANSMEMBRANE PROTEIN"/>
    <property type="match status" value="1"/>
</dbReference>
<feature type="transmembrane region" description="Helical" evidence="1">
    <location>
        <begin position="26"/>
        <end position="45"/>
    </location>
</feature>
<protein>
    <recommendedName>
        <fullName evidence="4">DUF4408 domain-containing protein</fullName>
    </recommendedName>
</protein>
<feature type="transmembrane region" description="Helical" evidence="1">
    <location>
        <begin position="65"/>
        <end position="86"/>
    </location>
</feature>